<protein>
    <submittedName>
        <fullName evidence="1">Uncharacterized protein</fullName>
    </submittedName>
</protein>
<dbReference type="AlphaFoldDB" id="A0A485A4D8"/>
<dbReference type="Proteomes" id="UP000401081">
    <property type="component" value="Unassembled WGS sequence"/>
</dbReference>
<proteinExistence type="predicted"/>
<dbReference type="EMBL" id="CAADJD010000006">
    <property type="protein sequence ID" value="VFS56297.1"/>
    <property type="molecule type" value="Genomic_DNA"/>
</dbReference>
<organism evidence="1 2">
    <name type="scientific">Kluyvera cryocrescens</name>
    <name type="common">Kluyvera citrophila</name>
    <dbReference type="NCBI Taxonomy" id="580"/>
    <lineage>
        <taxon>Bacteria</taxon>
        <taxon>Pseudomonadati</taxon>
        <taxon>Pseudomonadota</taxon>
        <taxon>Gammaproteobacteria</taxon>
        <taxon>Enterobacterales</taxon>
        <taxon>Enterobacteriaceae</taxon>
        <taxon>Kluyvera</taxon>
    </lineage>
</organism>
<evidence type="ECO:0000313" key="1">
    <source>
        <dbReference type="EMBL" id="VFS56297.1"/>
    </source>
</evidence>
<evidence type="ECO:0000313" key="2">
    <source>
        <dbReference type="Proteomes" id="UP000401081"/>
    </source>
</evidence>
<name>A0A485A4D8_KLUCR</name>
<gene>
    <name evidence="1" type="ORF">NCTC12993_00389</name>
</gene>
<sequence length="50" mass="6211">MRQRMQERMQYRSIKMLPEIRRAFFVESQFGKFTLNYIVARRGFALQPKR</sequence>
<reference evidence="1 2" key="1">
    <citation type="submission" date="2019-03" db="EMBL/GenBank/DDBJ databases">
        <authorList>
            <consortium name="Pathogen Informatics"/>
        </authorList>
    </citation>
    <scope>NUCLEOTIDE SEQUENCE [LARGE SCALE GENOMIC DNA]</scope>
    <source>
        <strain evidence="1 2">NCTC12993</strain>
    </source>
</reference>
<keyword evidence="2" id="KW-1185">Reference proteome</keyword>
<accession>A0A485A4D8</accession>